<keyword evidence="2" id="KW-0732">Signal</keyword>
<feature type="compositionally biased region" description="Acidic residues" evidence="1">
    <location>
        <begin position="184"/>
        <end position="203"/>
    </location>
</feature>
<evidence type="ECO:0000256" key="2">
    <source>
        <dbReference type="SAM" id="SignalP"/>
    </source>
</evidence>
<comment type="caution">
    <text evidence="3">The sequence shown here is derived from an EMBL/GenBank/DDBJ whole genome shotgun (WGS) entry which is preliminary data.</text>
</comment>
<dbReference type="EMBL" id="CAVLEF010000002">
    <property type="protein sequence ID" value="CAK1541793.1"/>
    <property type="molecule type" value="Genomic_DNA"/>
</dbReference>
<feature type="region of interest" description="Disordered" evidence="1">
    <location>
        <begin position="178"/>
        <end position="203"/>
    </location>
</feature>
<gene>
    <name evidence="3" type="ORF">LNINA_LOCUS1748</name>
</gene>
<feature type="signal peptide" evidence="2">
    <location>
        <begin position="1"/>
        <end position="18"/>
    </location>
</feature>
<protein>
    <submittedName>
        <fullName evidence="3">Uncharacterized protein</fullName>
    </submittedName>
</protein>
<dbReference type="AlphaFoldDB" id="A0AAV1IXD6"/>
<sequence>MLLGFTIICLFSLTIASAFHKYPFVFLLDVGNEELKKFNTSQIKVSVPGGSLALKYPATSEGNIIGHVRVTGIDFGTELKANIVEGGPGFRYVVIVFTGAPGMQYDATVTIQSLEEEFTRAGTKLEDNIYKVNEDVNDSSEDVDDSQENPGGDKSNDIQQMNTNTFKYTAYKEIVENENNVNADSDDETESENEDDLNSNDDEISQTISGAYRKLENDDVVLSENTSNNDYAERKTQNEDINVEYENEVKENSISDNQYISDIPIERGRFSNYIFIPKFRGFYSLPPGYYASESR</sequence>
<keyword evidence="4" id="KW-1185">Reference proteome</keyword>
<feature type="region of interest" description="Disordered" evidence="1">
    <location>
        <begin position="133"/>
        <end position="160"/>
    </location>
</feature>
<name>A0AAV1IXD6_9NEOP</name>
<proteinExistence type="predicted"/>
<evidence type="ECO:0000313" key="3">
    <source>
        <dbReference type="EMBL" id="CAK1541793.1"/>
    </source>
</evidence>
<organism evidence="3 4">
    <name type="scientific">Leptosia nina</name>
    <dbReference type="NCBI Taxonomy" id="320188"/>
    <lineage>
        <taxon>Eukaryota</taxon>
        <taxon>Metazoa</taxon>
        <taxon>Ecdysozoa</taxon>
        <taxon>Arthropoda</taxon>
        <taxon>Hexapoda</taxon>
        <taxon>Insecta</taxon>
        <taxon>Pterygota</taxon>
        <taxon>Neoptera</taxon>
        <taxon>Endopterygota</taxon>
        <taxon>Lepidoptera</taxon>
        <taxon>Glossata</taxon>
        <taxon>Ditrysia</taxon>
        <taxon>Papilionoidea</taxon>
        <taxon>Pieridae</taxon>
        <taxon>Pierinae</taxon>
        <taxon>Leptosia</taxon>
    </lineage>
</organism>
<feature type="compositionally biased region" description="Acidic residues" evidence="1">
    <location>
        <begin position="135"/>
        <end position="147"/>
    </location>
</feature>
<evidence type="ECO:0000313" key="4">
    <source>
        <dbReference type="Proteomes" id="UP001497472"/>
    </source>
</evidence>
<dbReference type="Pfam" id="PF15868">
    <property type="entry name" value="MBF2"/>
    <property type="match status" value="1"/>
</dbReference>
<feature type="chain" id="PRO_5043561536" evidence="2">
    <location>
        <begin position="19"/>
        <end position="295"/>
    </location>
</feature>
<evidence type="ECO:0000256" key="1">
    <source>
        <dbReference type="SAM" id="MobiDB-lite"/>
    </source>
</evidence>
<accession>A0AAV1IXD6</accession>
<dbReference type="Proteomes" id="UP001497472">
    <property type="component" value="Unassembled WGS sequence"/>
</dbReference>
<dbReference type="InterPro" id="IPR031734">
    <property type="entry name" value="MBF2"/>
</dbReference>
<reference evidence="3 4" key="1">
    <citation type="submission" date="2023-11" db="EMBL/GenBank/DDBJ databases">
        <authorList>
            <person name="Okamura Y."/>
        </authorList>
    </citation>
    <scope>NUCLEOTIDE SEQUENCE [LARGE SCALE GENOMIC DNA]</scope>
</reference>